<dbReference type="AlphaFoldDB" id="A0A9D8KF91"/>
<proteinExistence type="predicted"/>
<sequence length="89" mass="9803">MKLNVRAFALMCAIVWAAAVLLYTWWIIILEGATGEITMIGRIYIGYKISVTGSLIGAAWGFFDGLIGGFIIAWLYNLLTDKMPTVKKG</sequence>
<feature type="transmembrane region" description="Helical" evidence="1">
    <location>
        <begin position="7"/>
        <end position="29"/>
    </location>
</feature>
<dbReference type="NCBIfam" id="NF037947">
    <property type="entry name" value="holin_4"/>
    <property type="match status" value="1"/>
</dbReference>
<comment type="caution">
    <text evidence="2">The sequence shown here is derived from an EMBL/GenBank/DDBJ whole genome shotgun (WGS) entry which is preliminary data.</text>
</comment>
<organism evidence="2 3">
    <name type="scientific">Candidatus Zymogenus saltonus</name>
    <dbReference type="NCBI Taxonomy" id="2844893"/>
    <lineage>
        <taxon>Bacteria</taxon>
        <taxon>Deltaproteobacteria</taxon>
        <taxon>Candidatus Zymogenia</taxon>
        <taxon>Candidatus Zymogeniales</taxon>
        <taxon>Candidatus Zymogenaceae</taxon>
        <taxon>Candidatus Zymogenus</taxon>
    </lineage>
</organism>
<dbReference type="Proteomes" id="UP000809273">
    <property type="component" value="Unassembled WGS sequence"/>
</dbReference>
<evidence type="ECO:0000256" key="1">
    <source>
        <dbReference type="SAM" id="Phobius"/>
    </source>
</evidence>
<evidence type="ECO:0000313" key="2">
    <source>
        <dbReference type="EMBL" id="MBN1574075.1"/>
    </source>
</evidence>
<dbReference type="EMBL" id="JAFGIX010000065">
    <property type="protein sequence ID" value="MBN1574075.1"/>
    <property type="molecule type" value="Genomic_DNA"/>
</dbReference>
<feature type="transmembrane region" description="Helical" evidence="1">
    <location>
        <begin position="49"/>
        <end position="79"/>
    </location>
</feature>
<keyword evidence="1" id="KW-0472">Membrane</keyword>
<keyword evidence="1" id="KW-0812">Transmembrane</keyword>
<reference evidence="2" key="1">
    <citation type="journal article" date="2021" name="Environ. Microbiol.">
        <title>Genomic characterization of three novel Desulfobacterota classes expand the metabolic and phylogenetic diversity of the phylum.</title>
        <authorList>
            <person name="Murphy C.L."/>
            <person name="Biggerstaff J."/>
            <person name="Eichhorn A."/>
            <person name="Ewing E."/>
            <person name="Shahan R."/>
            <person name="Soriano D."/>
            <person name="Stewart S."/>
            <person name="VanMol K."/>
            <person name="Walker R."/>
            <person name="Walters P."/>
            <person name="Elshahed M.S."/>
            <person name="Youssef N.H."/>
        </authorList>
    </citation>
    <scope>NUCLEOTIDE SEQUENCE</scope>
    <source>
        <strain evidence="2">Zod_Metabat.24</strain>
    </source>
</reference>
<protein>
    <submittedName>
        <fullName evidence="2">Bacteriophage holin</fullName>
    </submittedName>
</protein>
<accession>A0A9D8KF91</accession>
<gene>
    <name evidence="2" type="ORF">JW984_12840</name>
</gene>
<evidence type="ECO:0000313" key="3">
    <source>
        <dbReference type="Proteomes" id="UP000809273"/>
    </source>
</evidence>
<name>A0A9D8KF91_9DELT</name>
<keyword evidence="1" id="KW-1133">Transmembrane helix</keyword>
<reference evidence="2" key="2">
    <citation type="submission" date="2021-01" db="EMBL/GenBank/DDBJ databases">
        <authorList>
            <person name="Hahn C.R."/>
            <person name="Youssef N.H."/>
            <person name="Elshahed M."/>
        </authorList>
    </citation>
    <scope>NUCLEOTIDE SEQUENCE</scope>
    <source>
        <strain evidence="2">Zod_Metabat.24</strain>
    </source>
</reference>